<proteinExistence type="predicted"/>
<dbReference type="OrthoDB" id="398761at2"/>
<dbReference type="GO" id="GO:0004497">
    <property type="term" value="F:monooxygenase activity"/>
    <property type="evidence" value="ECO:0007669"/>
    <property type="project" value="UniProtKB-KW"/>
</dbReference>
<accession>A0A5B8JFP4</accession>
<gene>
    <name evidence="1" type="ORF">FOY43_00090</name>
</gene>
<dbReference type="Proteomes" id="UP000317512">
    <property type="component" value="Chromosome"/>
</dbReference>
<keyword evidence="1" id="KW-0560">Oxidoreductase</keyword>
<dbReference type="SUPFAM" id="SSF54909">
    <property type="entry name" value="Dimeric alpha+beta barrel"/>
    <property type="match status" value="1"/>
</dbReference>
<dbReference type="EMBL" id="CP041663">
    <property type="protein sequence ID" value="QDY88073.1"/>
    <property type="molecule type" value="Genomic_DNA"/>
</dbReference>
<protein>
    <submittedName>
        <fullName evidence="1">Antibiotic biosynthesis monooxygenase</fullName>
    </submittedName>
</protein>
<evidence type="ECO:0000313" key="2">
    <source>
        <dbReference type="Proteomes" id="UP000317512"/>
    </source>
</evidence>
<name>A0A5B8JFP4_9MOLU</name>
<dbReference type="RefSeq" id="WP_146308394.1">
    <property type="nucleotide sequence ID" value="NZ_CP041663.1"/>
</dbReference>
<evidence type="ECO:0000313" key="1">
    <source>
        <dbReference type="EMBL" id="QDY88073.1"/>
    </source>
</evidence>
<dbReference type="Gene3D" id="3.30.70.100">
    <property type="match status" value="1"/>
</dbReference>
<dbReference type="InterPro" id="IPR011008">
    <property type="entry name" value="Dimeric_a/b-barrel"/>
</dbReference>
<organism evidence="1 2">
    <name type="scientific">Mycoplasma anserisalpingitidis</name>
    <dbReference type="NCBI Taxonomy" id="519450"/>
    <lineage>
        <taxon>Bacteria</taxon>
        <taxon>Bacillati</taxon>
        <taxon>Mycoplasmatota</taxon>
        <taxon>Mollicutes</taxon>
        <taxon>Mycoplasmataceae</taxon>
        <taxon>Mycoplasma</taxon>
    </lineage>
</organism>
<sequence length="94" mass="11214">MIYSKATKYIVKEEKLKGFVDYLYVFVKKARMETQNLSFEYGLNQTKEIIVLERWSSQNDSENFEKKEEIKKELDTLAKMATKTELIYSLDTIR</sequence>
<keyword evidence="1" id="KW-0503">Monooxygenase</keyword>
<reference evidence="2" key="1">
    <citation type="submission" date="2019-07" db="EMBL/GenBank/DDBJ databases">
        <title>Complete genome sequences of three Mycoplasma sp. 1220 strains.</title>
        <authorList>
            <person name="Grozner D."/>
            <person name="Forro B."/>
            <person name="Kovacs A.B."/>
            <person name="Marton S."/>
            <person name="Banyai K."/>
            <person name="Kreizinger Z."/>
            <person name="Sulyok K.M."/>
            <person name="Gyuranecz M."/>
        </authorList>
    </citation>
    <scope>NUCLEOTIDE SEQUENCE [LARGE SCALE GENOMIC DNA]</scope>
    <source>
        <strain evidence="2">MYCAV93</strain>
    </source>
</reference>
<dbReference type="AlphaFoldDB" id="A0A5B8JFP4"/>